<dbReference type="FunFam" id="3.40.640.10:FF:000033">
    <property type="entry name" value="Aspartate aminotransferase"/>
    <property type="match status" value="1"/>
</dbReference>
<comment type="cofactor">
    <cofactor evidence="1">
        <name>pyridoxal 5'-phosphate</name>
        <dbReference type="ChEBI" id="CHEBI:597326"/>
    </cofactor>
</comment>
<dbReference type="PRINTS" id="PR00753">
    <property type="entry name" value="ACCSYNTHASE"/>
</dbReference>
<evidence type="ECO:0000256" key="5">
    <source>
        <dbReference type="ARBA" id="ARBA00022576"/>
    </source>
</evidence>
<keyword evidence="7" id="KW-0663">Pyridoxal phosphate</keyword>
<evidence type="ECO:0000256" key="3">
    <source>
        <dbReference type="ARBA" id="ARBA00011738"/>
    </source>
</evidence>
<dbReference type="Gene3D" id="3.90.1150.10">
    <property type="entry name" value="Aspartate Aminotransferase, domain 1"/>
    <property type="match status" value="1"/>
</dbReference>
<dbReference type="RefSeq" id="WP_061274297.1">
    <property type="nucleotide sequence ID" value="NZ_CBCRXN010000015.1"/>
</dbReference>
<dbReference type="GO" id="GO:0030170">
    <property type="term" value="F:pyridoxal phosphate binding"/>
    <property type="evidence" value="ECO:0007669"/>
    <property type="project" value="InterPro"/>
</dbReference>
<reference evidence="10 11" key="1">
    <citation type="submission" date="2017-07" db="EMBL/GenBank/DDBJ databases">
        <title>A draft genome sequence of Komagataeibacter xylinus LMG 1515.</title>
        <authorList>
            <person name="Skraban J."/>
            <person name="Cleenwerck I."/>
            <person name="Vandamme P."/>
            <person name="Trcek J."/>
        </authorList>
    </citation>
    <scope>NUCLEOTIDE SEQUENCE [LARGE SCALE GENOMIC DNA]</scope>
    <source>
        <strain evidence="10 11">LMG 1515</strain>
    </source>
</reference>
<dbReference type="Proteomes" id="UP000248257">
    <property type="component" value="Unassembled WGS sequence"/>
</dbReference>
<comment type="catalytic activity">
    <reaction evidence="8">
        <text>L-aspartate + 2-oxoglutarate = oxaloacetate + L-glutamate</text>
        <dbReference type="Rhea" id="RHEA:21824"/>
        <dbReference type="ChEBI" id="CHEBI:16452"/>
        <dbReference type="ChEBI" id="CHEBI:16810"/>
        <dbReference type="ChEBI" id="CHEBI:29985"/>
        <dbReference type="ChEBI" id="CHEBI:29991"/>
        <dbReference type="EC" id="2.6.1.1"/>
    </reaction>
</comment>
<keyword evidence="5 10" id="KW-0032">Aminotransferase</keyword>
<gene>
    <name evidence="10" type="ORF">CFR75_09405</name>
</gene>
<evidence type="ECO:0000313" key="10">
    <source>
        <dbReference type="EMBL" id="PYD56748.1"/>
    </source>
</evidence>
<comment type="caution">
    <text evidence="10">The sequence shown here is derived from an EMBL/GenBank/DDBJ whole genome shotgun (WGS) entry which is preliminary data.</text>
</comment>
<comment type="similarity">
    <text evidence="2">Belongs to the class-I pyridoxal-phosphate-dependent aminotransferase family.</text>
</comment>
<name>A0A318PHK8_KOMXY</name>
<dbReference type="AlphaFoldDB" id="A0A318PHK8"/>
<dbReference type="InterPro" id="IPR015422">
    <property type="entry name" value="PyrdxlP-dep_Trfase_small"/>
</dbReference>
<accession>A0A318PHK8</accession>
<dbReference type="InterPro" id="IPR004839">
    <property type="entry name" value="Aminotransferase_I/II_large"/>
</dbReference>
<evidence type="ECO:0000256" key="6">
    <source>
        <dbReference type="ARBA" id="ARBA00022679"/>
    </source>
</evidence>
<evidence type="ECO:0000256" key="8">
    <source>
        <dbReference type="ARBA" id="ARBA00049185"/>
    </source>
</evidence>
<organism evidence="10 11">
    <name type="scientific">Komagataeibacter xylinus</name>
    <name type="common">Gluconacetobacter xylinus</name>
    <dbReference type="NCBI Taxonomy" id="28448"/>
    <lineage>
        <taxon>Bacteria</taxon>
        <taxon>Pseudomonadati</taxon>
        <taxon>Pseudomonadota</taxon>
        <taxon>Alphaproteobacteria</taxon>
        <taxon>Acetobacterales</taxon>
        <taxon>Acetobacteraceae</taxon>
        <taxon>Komagataeibacter</taxon>
    </lineage>
</organism>
<dbReference type="CDD" id="cd00609">
    <property type="entry name" value="AAT_like"/>
    <property type="match status" value="1"/>
</dbReference>
<dbReference type="InterPro" id="IPR050596">
    <property type="entry name" value="AspAT/PAT-like"/>
</dbReference>
<dbReference type="GO" id="GO:0004069">
    <property type="term" value="F:L-aspartate:2-oxoglutarate aminotransferase activity"/>
    <property type="evidence" value="ECO:0007669"/>
    <property type="project" value="UniProtKB-EC"/>
</dbReference>
<dbReference type="SUPFAM" id="SSF53383">
    <property type="entry name" value="PLP-dependent transferases"/>
    <property type="match status" value="1"/>
</dbReference>
<feature type="domain" description="Aminotransferase class I/classII large" evidence="9">
    <location>
        <begin position="30"/>
        <end position="380"/>
    </location>
</feature>
<evidence type="ECO:0000256" key="2">
    <source>
        <dbReference type="ARBA" id="ARBA00007441"/>
    </source>
</evidence>
<sequence>MSRLARRITESSPKNYGMFAKALACGGDRDLIHLELGQPVHDTPTHIKEAVVAALRAGHVHYSDLRGNAELRTALADKLRTQNNIPTTPEQILITNGLTQASFAALFATINPGDEVILLEPFYPQHIGKIELAGGVVVRAPLDRAAGYALNPTLIEPHITPRTRAIIVVNPCNPTGRVYSHAELSALSMLAIRHDLLVISDEVYEHIIFDDAQHISIASLPGMAGRTITLSAFTKAYAMDGWRLGYACAPADLIAGMMTVTANEVTHVNTFIQYGGLAAVTGDEGPLRSMLAEDRRRRDRVVAVLNQCPGVTCALPQGAIYAFPDISGTGQTAQALADALLEREGVVVEAGSFYGAAGEGHLRICFGAESAERLEVALTRMQHFFNTLQP</sequence>
<dbReference type="Gene3D" id="3.40.640.10">
    <property type="entry name" value="Type I PLP-dependent aspartate aminotransferase-like (Major domain)"/>
    <property type="match status" value="1"/>
</dbReference>
<evidence type="ECO:0000256" key="1">
    <source>
        <dbReference type="ARBA" id="ARBA00001933"/>
    </source>
</evidence>
<keyword evidence="6 10" id="KW-0808">Transferase</keyword>
<dbReference type="Pfam" id="PF00155">
    <property type="entry name" value="Aminotran_1_2"/>
    <property type="match status" value="1"/>
</dbReference>
<dbReference type="STRING" id="1220579.GCA_001571345_01852"/>
<dbReference type="EC" id="2.6.1.1" evidence="4"/>
<keyword evidence="11" id="KW-1185">Reference proteome</keyword>
<comment type="subunit">
    <text evidence="3">Homodimer.</text>
</comment>
<dbReference type="InterPro" id="IPR015424">
    <property type="entry name" value="PyrdxlP-dep_Trfase"/>
</dbReference>
<evidence type="ECO:0000313" key="11">
    <source>
        <dbReference type="Proteomes" id="UP000248257"/>
    </source>
</evidence>
<dbReference type="OrthoDB" id="9763453at2"/>
<dbReference type="PANTHER" id="PTHR46383">
    <property type="entry name" value="ASPARTATE AMINOTRANSFERASE"/>
    <property type="match status" value="1"/>
</dbReference>
<protein>
    <recommendedName>
        <fullName evidence="4">aspartate transaminase</fullName>
        <ecNumber evidence="4">2.6.1.1</ecNumber>
    </recommendedName>
</protein>
<dbReference type="GO" id="GO:0006520">
    <property type="term" value="P:amino acid metabolic process"/>
    <property type="evidence" value="ECO:0007669"/>
    <property type="project" value="InterPro"/>
</dbReference>
<evidence type="ECO:0000256" key="4">
    <source>
        <dbReference type="ARBA" id="ARBA00012753"/>
    </source>
</evidence>
<evidence type="ECO:0000259" key="9">
    <source>
        <dbReference type="Pfam" id="PF00155"/>
    </source>
</evidence>
<dbReference type="InterPro" id="IPR015421">
    <property type="entry name" value="PyrdxlP-dep_Trfase_major"/>
</dbReference>
<dbReference type="PANTHER" id="PTHR46383:SF1">
    <property type="entry name" value="ASPARTATE AMINOTRANSFERASE"/>
    <property type="match status" value="1"/>
</dbReference>
<evidence type="ECO:0000256" key="7">
    <source>
        <dbReference type="ARBA" id="ARBA00022898"/>
    </source>
</evidence>
<proteinExistence type="inferred from homology"/>
<dbReference type="EMBL" id="NKUC01000017">
    <property type="protein sequence ID" value="PYD56748.1"/>
    <property type="molecule type" value="Genomic_DNA"/>
</dbReference>